<reference evidence="2 3" key="1">
    <citation type="submission" date="2020-08" db="EMBL/GenBank/DDBJ databases">
        <title>Genome public.</title>
        <authorList>
            <person name="Liu C."/>
            <person name="Sun Q."/>
        </authorList>
    </citation>
    <scope>NUCLEOTIDE SEQUENCE [LARGE SCALE GENOMIC DNA]</scope>
    <source>
        <strain evidence="2 3">BX10</strain>
    </source>
</reference>
<feature type="transmembrane region" description="Helical" evidence="1">
    <location>
        <begin position="25"/>
        <end position="43"/>
    </location>
</feature>
<proteinExistence type="predicted"/>
<evidence type="ECO:0000313" key="2">
    <source>
        <dbReference type="EMBL" id="MBC8597749.1"/>
    </source>
</evidence>
<accession>A0ABR7NNU2</accession>
<organism evidence="2 3">
    <name type="scientific">Enterocloster hominis</name>
    <name type="common">ex Liu et al. 2021</name>
    <dbReference type="NCBI Taxonomy" id="2763663"/>
    <lineage>
        <taxon>Bacteria</taxon>
        <taxon>Bacillati</taxon>
        <taxon>Bacillota</taxon>
        <taxon>Clostridia</taxon>
        <taxon>Lachnospirales</taxon>
        <taxon>Lachnospiraceae</taxon>
        <taxon>Enterocloster</taxon>
    </lineage>
</organism>
<dbReference type="RefSeq" id="WP_022272630.1">
    <property type="nucleotide sequence ID" value="NZ_JACRTJ010000002.1"/>
</dbReference>
<evidence type="ECO:0000256" key="1">
    <source>
        <dbReference type="SAM" id="Phobius"/>
    </source>
</evidence>
<keyword evidence="1" id="KW-1133">Transmembrane helix</keyword>
<dbReference type="Proteomes" id="UP000647491">
    <property type="component" value="Unassembled WGS sequence"/>
</dbReference>
<name>A0ABR7NNU2_9FIRM</name>
<keyword evidence="1" id="KW-0472">Membrane</keyword>
<comment type="caution">
    <text evidence="2">The sequence shown here is derived from an EMBL/GenBank/DDBJ whole genome shotgun (WGS) entry which is preliminary data.</text>
</comment>
<evidence type="ECO:0000313" key="3">
    <source>
        <dbReference type="Proteomes" id="UP000647491"/>
    </source>
</evidence>
<keyword evidence="1" id="KW-0812">Transmembrane</keyword>
<dbReference type="EMBL" id="JACRTJ010000002">
    <property type="protein sequence ID" value="MBC8597749.1"/>
    <property type="molecule type" value="Genomic_DNA"/>
</dbReference>
<protein>
    <submittedName>
        <fullName evidence="2">Uncharacterized protein</fullName>
    </submittedName>
</protein>
<keyword evidence="3" id="KW-1185">Reference proteome</keyword>
<gene>
    <name evidence="2" type="ORF">H8708_00620</name>
</gene>
<sequence length="46" mass="5099">MKRLCGLMIFCTGVGMTWVLILPKSFVMVVIAISLLILGYNLFCCS</sequence>